<evidence type="ECO:0000313" key="1">
    <source>
        <dbReference type="EMBL" id="PVD21169.1"/>
    </source>
</evidence>
<dbReference type="Proteomes" id="UP000245119">
    <property type="component" value="Linkage Group LG12"/>
</dbReference>
<comment type="caution">
    <text evidence="1">The sequence shown here is derived from an EMBL/GenBank/DDBJ whole genome shotgun (WGS) entry which is preliminary data.</text>
</comment>
<gene>
    <name evidence="1" type="ORF">C0Q70_19336</name>
</gene>
<accession>A0A2T7NJ18</accession>
<name>A0A2T7NJ18_POMCA</name>
<reference evidence="1 2" key="1">
    <citation type="submission" date="2018-04" db="EMBL/GenBank/DDBJ databases">
        <title>The genome of golden apple snail Pomacea canaliculata provides insight into stress tolerance and invasive adaptation.</title>
        <authorList>
            <person name="Liu C."/>
            <person name="Liu B."/>
            <person name="Ren Y."/>
            <person name="Zhang Y."/>
            <person name="Wang H."/>
            <person name="Li S."/>
            <person name="Jiang F."/>
            <person name="Yin L."/>
            <person name="Zhang G."/>
            <person name="Qian W."/>
            <person name="Fan W."/>
        </authorList>
    </citation>
    <scope>NUCLEOTIDE SEQUENCE [LARGE SCALE GENOMIC DNA]</scope>
    <source>
        <strain evidence="1">SZHN2017</strain>
        <tissue evidence="1">Muscle</tissue>
    </source>
</reference>
<sequence>MRCARVAYLTCVDEAAICRVDTYTDIAMDIVSMRTFSNAAASTPSPSIIIPSVSPKPDPSHFLQPLVSHRHHFLHPFHPPSSRLEAIVTDFKTDFTITEIKN</sequence>
<organism evidence="1 2">
    <name type="scientific">Pomacea canaliculata</name>
    <name type="common">Golden apple snail</name>
    <dbReference type="NCBI Taxonomy" id="400727"/>
    <lineage>
        <taxon>Eukaryota</taxon>
        <taxon>Metazoa</taxon>
        <taxon>Spiralia</taxon>
        <taxon>Lophotrochozoa</taxon>
        <taxon>Mollusca</taxon>
        <taxon>Gastropoda</taxon>
        <taxon>Caenogastropoda</taxon>
        <taxon>Architaenioglossa</taxon>
        <taxon>Ampullarioidea</taxon>
        <taxon>Ampullariidae</taxon>
        <taxon>Pomacea</taxon>
    </lineage>
</organism>
<keyword evidence="2" id="KW-1185">Reference proteome</keyword>
<dbReference type="AlphaFoldDB" id="A0A2T7NJ18"/>
<protein>
    <submittedName>
        <fullName evidence="1">Uncharacterized protein</fullName>
    </submittedName>
</protein>
<evidence type="ECO:0000313" key="2">
    <source>
        <dbReference type="Proteomes" id="UP000245119"/>
    </source>
</evidence>
<dbReference type="EMBL" id="PZQS01000012">
    <property type="protein sequence ID" value="PVD21169.1"/>
    <property type="molecule type" value="Genomic_DNA"/>
</dbReference>
<proteinExistence type="predicted"/>